<organism evidence="3 4">
    <name type="scientific">Euplotes crassus</name>
    <dbReference type="NCBI Taxonomy" id="5936"/>
    <lineage>
        <taxon>Eukaryota</taxon>
        <taxon>Sar</taxon>
        <taxon>Alveolata</taxon>
        <taxon>Ciliophora</taxon>
        <taxon>Intramacronucleata</taxon>
        <taxon>Spirotrichea</taxon>
        <taxon>Hypotrichia</taxon>
        <taxon>Euplotida</taxon>
        <taxon>Euplotidae</taxon>
        <taxon>Moneuplotes</taxon>
    </lineage>
</organism>
<evidence type="ECO:0000256" key="1">
    <source>
        <dbReference type="SAM" id="MobiDB-lite"/>
    </source>
</evidence>
<name>A0AAD2DAU5_EUPCR</name>
<reference evidence="3" key="1">
    <citation type="submission" date="2023-07" db="EMBL/GenBank/DDBJ databases">
        <authorList>
            <consortium name="AG Swart"/>
            <person name="Singh M."/>
            <person name="Singh A."/>
            <person name="Seah K."/>
            <person name="Emmerich C."/>
        </authorList>
    </citation>
    <scope>NUCLEOTIDE SEQUENCE</scope>
    <source>
        <strain evidence="3">DP1</strain>
    </source>
</reference>
<dbReference type="Gene3D" id="1.10.8.270">
    <property type="entry name" value="putative rabgap domain of human tbc1 domain family member 14 like domains"/>
    <property type="match status" value="1"/>
</dbReference>
<evidence type="ECO:0000313" key="4">
    <source>
        <dbReference type="Proteomes" id="UP001295684"/>
    </source>
</evidence>
<dbReference type="FunFam" id="1.10.8.270:FF:000026">
    <property type="entry name" value="TBC (Tre-2/Bub2/Cdc16) domain family"/>
    <property type="match status" value="1"/>
</dbReference>
<evidence type="ECO:0000259" key="2">
    <source>
        <dbReference type="PROSITE" id="PS50086"/>
    </source>
</evidence>
<dbReference type="GO" id="GO:0005096">
    <property type="term" value="F:GTPase activator activity"/>
    <property type="evidence" value="ECO:0007669"/>
    <property type="project" value="TreeGrafter"/>
</dbReference>
<dbReference type="PANTHER" id="PTHR47219:SF20">
    <property type="entry name" value="TBC1 DOMAIN FAMILY MEMBER 2B"/>
    <property type="match status" value="1"/>
</dbReference>
<dbReference type="AlphaFoldDB" id="A0AAD2DAU5"/>
<dbReference type="Gene3D" id="1.10.472.80">
    <property type="entry name" value="Ypt/Rab-GAP domain of gyp1p, domain 3"/>
    <property type="match status" value="1"/>
</dbReference>
<evidence type="ECO:0000313" key="3">
    <source>
        <dbReference type="EMBL" id="CAI2385716.1"/>
    </source>
</evidence>
<dbReference type="InterPro" id="IPR035969">
    <property type="entry name" value="Rab-GAP_TBC_sf"/>
</dbReference>
<proteinExistence type="predicted"/>
<dbReference type="EMBL" id="CAMPGE010028164">
    <property type="protein sequence ID" value="CAI2385716.1"/>
    <property type="molecule type" value="Genomic_DNA"/>
</dbReference>
<dbReference type="InterPro" id="IPR000195">
    <property type="entry name" value="Rab-GAP-TBC_dom"/>
</dbReference>
<dbReference type="PANTHER" id="PTHR47219">
    <property type="entry name" value="RAB GTPASE-ACTIVATING PROTEIN 1-LIKE"/>
    <property type="match status" value="1"/>
</dbReference>
<comment type="caution">
    <text evidence="3">The sequence shown here is derived from an EMBL/GenBank/DDBJ whole genome shotgun (WGS) entry which is preliminary data.</text>
</comment>
<dbReference type="SUPFAM" id="SSF47923">
    <property type="entry name" value="Ypt/Rab-GAP domain of gyp1p"/>
    <property type="match status" value="2"/>
</dbReference>
<feature type="region of interest" description="Disordered" evidence="1">
    <location>
        <begin position="1"/>
        <end position="36"/>
    </location>
</feature>
<dbReference type="Pfam" id="PF00566">
    <property type="entry name" value="RabGAP-TBC"/>
    <property type="match status" value="1"/>
</dbReference>
<dbReference type="PROSITE" id="PS50086">
    <property type="entry name" value="TBC_RABGAP"/>
    <property type="match status" value="1"/>
</dbReference>
<keyword evidence="4" id="KW-1185">Reference proteome</keyword>
<protein>
    <recommendedName>
        <fullName evidence="2">Rab-GAP TBC domain-containing protein</fullName>
    </recommendedName>
</protein>
<sequence length="647" mass="75467">METHSPFSEEDATSKSLHEHDDAKSENGRDSNPQETKDHIANHKYCVEHQAAQSLDVGVNRRLHSVCNKESQHFIFNQELDLGEYSVESSQKKYKKNEKKLIKILQPNRIKTLSKSERKFISGYLMSKKTNSITEEQRTKLWLVGSGAETLLKDNPGYYHNLLDKVKGYPNPCFSQIHLDLHRTFSTDESFYTKENENTLKRVLSAYVLRNPTIGYCQGLNFIAAVLITQLSEEQAFWVLCQVIESILPTDYFNLMTGVIIDQRVFEELISEYHPDVHKHFKKHEFQMGSLTTQWFVCIFANTLKLNLLKEQFSTLSIFDVWDFTITLGCSGIFKIALSVIGYLKSDILKIKDQGDLFMLFRECAERLPPFKDLNKFLKKFEITPNRIKNLRIAFKEDAYEEFAERHYKQTQSKILRSKTDISSGLEETLKEKFLRKIYLYNGISKLRSQQDWPKDILENFDEEVVAGNSCDTNWPICLYDFFYQNKIQRHFAFKNKKKINIIEHHFGEPSLHADSGEELQFTTVKLEEDKIDSDNGNEIDFDSEGDTEPNKLDGLLLERNIHLCNQENFEEKFKLLFGNKNSEFFIEALQSMYQDSGDISYSEKCNRFISVCSMLAEKVPLYEKGNISKDFFDNLKELEYAQRKSK</sequence>
<feature type="compositionally biased region" description="Basic and acidic residues" evidence="1">
    <location>
        <begin position="12"/>
        <end position="29"/>
    </location>
</feature>
<dbReference type="SMART" id="SM00164">
    <property type="entry name" value="TBC"/>
    <property type="match status" value="1"/>
</dbReference>
<dbReference type="Proteomes" id="UP001295684">
    <property type="component" value="Unassembled WGS sequence"/>
</dbReference>
<gene>
    <name evidence="3" type="ORF">ECRASSUSDP1_LOCUS27298</name>
</gene>
<dbReference type="GO" id="GO:0031267">
    <property type="term" value="F:small GTPase binding"/>
    <property type="evidence" value="ECO:0007669"/>
    <property type="project" value="TreeGrafter"/>
</dbReference>
<accession>A0AAD2DAU5</accession>
<feature type="domain" description="Rab-GAP TBC" evidence="2">
    <location>
        <begin position="132"/>
        <end position="329"/>
    </location>
</feature>
<dbReference type="InterPro" id="IPR050302">
    <property type="entry name" value="Rab_GAP_TBC_domain"/>
</dbReference>